<organism evidence="1">
    <name type="scientific">Anopheles darlingi</name>
    <name type="common">Mosquito</name>
    <dbReference type="NCBI Taxonomy" id="43151"/>
    <lineage>
        <taxon>Eukaryota</taxon>
        <taxon>Metazoa</taxon>
        <taxon>Ecdysozoa</taxon>
        <taxon>Arthropoda</taxon>
        <taxon>Hexapoda</taxon>
        <taxon>Insecta</taxon>
        <taxon>Pterygota</taxon>
        <taxon>Neoptera</taxon>
        <taxon>Endopterygota</taxon>
        <taxon>Diptera</taxon>
        <taxon>Nematocera</taxon>
        <taxon>Culicoidea</taxon>
        <taxon>Culicidae</taxon>
        <taxon>Anophelinae</taxon>
        <taxon>Anopheles</taxon>
    </lineage>
</organism>
<sequence length="117" mass="12530">MIFVHSDETLVMFCVVSLGTISSSTNTPIVELFGDIWSLLHKKMFDELMSVGATDTFRVSALSIRGMLLVAVTGVEEMAVCHGETRSTVANSHVCLTGVFSSSGSDFTAESGFSVEK</sequence>
<reference evidence="1" key="1">
    <citation type="submission" date="2018-01" db="EMBL/GenBank/DDBJ databases">
        <title>An insight into the sialome of Amazonian anophelines.</title>
        <authorList>
            <person name="Ribeiro J.M."/>
            <person name="Scarpassa V."/>
            <person name="Calvo E."/>
        </authorList>
    </citation>
    <scope>NUCLEOTIDE SEQUENCE</scope>
</reference>
<proteinExistence type="predicted"/>
<protein>
    <submittedName>
        <fullName evidence="1">Putative secreted protein</fullName>
    </submittedName>
</protein>
<dbReference type="EMBL" id="GGFL01012909">
    <property type="protein sequence ID" value="MBW77087.1"/>
    <property type="molecule type" value="Transcribed_RNA"/>
</dbReference>
<accession>A0A2M4DHP6</accession>
<name>A0A2M4DHP6_ANODA</name>
<evidence type="ECO:0000313" key="1">
    <source>
        <dbReference type="EMBL" id="MBW77087.1"/>
    </source>
</evidence>
<dbReference type="AlphaFoldDB" id="A0A2M4DHP6"/>